<proteinExistence type="predicted"/>
<accession>A0A853IMD0</accession>
<dbReference type="EMBL" id="JACCKX010000001">
    <property type="protein sequence ID" value="NZA01803.1"/>
    <property type="molecule type" value="Genomic_DNA"/>
</dbReference>
<sequence>MNTPAYYDTVPPITMTDPLAETLGSAEGGTLEYRYLDAVKLTGHSCPTVAGAWRLTRDALARLYPQGTPRRGEIRVELRESLDDGVVGVIASVVSLVTGAANAGGFKGFAGRHGRKDLLAFGVPMRGDIRFTRLDDGRSVEFTRQGFAVPRSAELTQLLRAAVAPEATEAARRAFAQRWSGWVEQMTDPACPPEWVETAA</sequence>
<reference evidence="1 2" key="1">
    <citation type="submission" date="2020-07" db="EMBL/GenBank/DDBJ databases">
        <authorList>
            <person name="Maaloum M."/>
        </authorList>
    </citation>
    <scope>NUCLEOTIDE SEQUENCE [LARGE SCALE GENOMIC DNA]</scope>
    <source>
        <strain evidence="1 2">GCS-AN-3</strain>
    </source>
</reference>
<evidence type="ECO:0000313" key="2">
    <source>
        <dbReference type="Proteomes" id="UP000589716"/>
    </source>
</evidence>
<keyword evidence="2" id="KW-1185">Reference proteome</keyword>
<evidence type="ECO:0008006" key="3">
    <source>
        <dbReference type="Google" id="ProtNLM"/>
    </source>
</evidence>
<dbReference type="Proteomes" id="UP000589716">
    <property type="component" value="Unassembled WGS sequence"/>
</dbReference>
<dbReference type="AlphaFoldDB" id="A0A853IMD0"/>
<gene>
    <name evidence="1" type="ORF">H0I39_08675</name>
</gene>
<dbReference type="RefSeq" id="WP_180550213.1">
    <property type="nucleotide sequence ID" value="NZ_JACCKX010000001.1"/>
</dbReference>
<comment type="caution">
    <text evidence="1">The sequence shown here is derived from an EMBL/GenBank/DDBJ whole genome shotgun (WGS) entry which is preliminary data.</text>
</comment>
<name>A0A853IMD0_9BURK</name>
<evidence type="ECO:0000313" key="1">
    <source>
        <dbReference type="EMBL" id="NZA01803.1"/>
    </source>
</evidence>
<protein>
    <recommendedName>
        <fullName evidence="3">Formylmethanofuran dehydrogenase subunit E domain-containing protein</fullName>
    </recommendedName>
</protein>
<organism evidence="1 2">
    <name type="scientific">Ottowia beijingensis</name>
    <dbReference type="NCBI Taxonomy" id="1207057"/>
    <lineage>
        <taxon>Bacteria</taxon>
        <taxon>Pseudomonadati</taxon>
        <taxon>Pseudomonadota</taxon>
        <taxon>Betaproteobacteria</taxon>
        <taxon>Burkholderiales</taxon>
        <taxon>Comamonadaceae</taxon>
        <taxon>Ottowia</taxon>
    </lineage>
</organism>